<keyword evidence="4 7" id="KW-0812">Transmembrane</keyword>
<evidence type="ECO:0000313" key="9">
    <source>
        <dbReference type="EMBL" id="MFC7150582.1"/>
    </source>
</evidence>
<feature type="transmembrane region" description="Helical" evidence="7">
    <location>
        <begin position="12"/>
        <end position="33"/>
    </location>
</feature>
<dbReference type="RefSeq" id="WP_378052970.1">
    <property type="nucleotide sequence ID" value="NZ_JBHMDN010000069.1"/>
</dbReference>
<feature type="transmembrane region" description="Helical" evidence="7">
    <location>
        <begin position="188"/>
        <end position="210"/>
    </location>
</feature>
<evidence type="ECO:0000256" key="6">
    <source>
        <dbReference type="ARBA" id="ARBA00023136"/>
    </source>
</evidence>
<dbReference type="Pfam" id="PF00528">
    <property type="entry name" value="BPD_transp_1"/>
    <property type="match status" value="1"/>
</dbReference>
<dbReference type="PANTHER" id="PTHR30193">
    <property type="entry name" value="ABC TRANSPORTER PERMEASE PROTEIN"/>
    <property type="match status" value="1"/>
</dbReference>
<keyword evidence="5 7" id="KW-1133">Transmembrane helix</keyword>
<dbReference type="PANTHER" id="PTHR30193:SF1">
    <property type="entry name" value="ABC TRANSPORTER PERMEASE PROTEIN YESP-RELATED"/>
    <property type="match status" value="1"/>
</dbReference>
<feature type="transmembrane region" description="Helical" evidence="7">
    <location>
        <begin position="107"/>
        <end position="128"/>
    </location>
</feature>
<feature type="transmembrane region" description="Helical" evidence="7">
    <location>
        <begin position="140"/>
        <end position="160"/>
    </location>
</feature>
<dbReference type="InterPro" id="IPR051393">
    <property type="entry name" value="ABC_transporter_permease"/>
</dbReference>
<accession>A0ABW2FGB4</accession>
<keyword evidence="2 7" id="KW-0813">Transport</keyword>
<evidence type="ECO:0000259" key="8">
    <source>
        <dbReference type="PROSITE" id="PS50928"/>
    </source>
</evidence>
<dbReference type="CDD" id="cd06261">
    <property type="entry name" value="TM_PBP2"/>
    <property type="match status" value="1"/>
</dbReference>
<dbReference type="EMBL" id="JBHTAI010000011">
    <property type="protein sequence ID" value="MFC7150582.1"/>
    <property type="molecule type" value="Genomic_DNA"/>
</dbReference>
<evidence type="ECO:0000256" key="4">
    <source>
        <dbReference type="ARBA" id="ARBA00022692"/>
    </source>
</evidence>
<comment type="caution">
    <text evidence="9">The sequence shown here is derived from an EMBL/GenBank/DDBJ whole genome shotgun (WGS) entry which is preliminary data.</text>
</comment>
<comment type="similarity">
    <text evidence="7">Belongs to the binding-protein-dependent transport system permease family.</text>
</comment>
<feature type="transmembrane region" description="Helical" evidence="7">
    <location>
        <begin position="287"/>
        <end position="315"/>
    </location>
</feature>
<evidence type="ECO:0000256" key="5">
    <source>
        <dbReference type="ARBA" id="ARBA00022989"/>
    </source>
</evidence>
<keyword evidence="3" id="KW-1003">Cell membrane</keyword>
<dbReference type="PROSITE" id="PS50928">
    <property type="entry name" value="ABC_TM1"/>
    <property type="match status" value="1"/>
</dbReference>
<feature type="transmembrane region" description="Helical" evidence="7">
    <location>
        <begin position="245"/>
        <end position="267"/>
    </location>
</feature>
<keyword evidence="10" id="KW-1185">Reference proteome</keyword>
<evidence type="ECO:0000256" key="1">
    <source>
        <dbReference type="ARBA" id="ARBA00004651"/>
    </source>
</evidence>
<dbReference type="InterPro" id="IPR035906">
    <property type="entry name" value="MetI-like_sf"/>
</dbReference>
<protein>
    <submittedName>
        <fullName evidence="9">Carbohydrate ABC transporter permease</fullName>
    </submittedName>
</protein>
<evidence type="ECO:0000313" key="10">
    <source>
        <dbReference type="Proteomes" id="UP001596378"/>
    </source>
</evidence>
<feature type="transmembrane region" description="Helical" evidence="7">
    <location>
        <begin position="45"/>
        <end position="66"/>
    </location>
</feature>
<proteinExistence type="inferred from homology"/>
<name>A0ABW2FGB4_9BACL</name>
<feature type="domain" description="ABC transmembrane type-1" evidence="8">
    <location>
        <begin position="103"/>
        <end position="314"/>
    </location>
</feature>
<dbReference type="Proteomes" id="UP001596378">
    <property type="component" value="Unassembled WGS sequence"/>
</dbReference>
<evidence type="ECO:0000256" key="7">
    <source>
        <dbReference type="RuleBase" id="RU363032"/>
    </source>
</evidence>
<sequence>MIELPGKLGLLLPQFLVLLLAFGAFVLIGVILVRRKKIRQSTLTFHLFISPWTIGFLFLTLGPILYSLYLSFTEWDIVNPPKFVGTDNYERVFTGDASFYKSLTVTFYYTFLSVPLQLVLGFAVALLMNQKVPGMRIFRTVYYVPSLVSGVAVSVLWLWIFHPNFGLLNDVLGVFGIEGINWLMDVNWALPSLILMSLWGIGGTMVIYLAGLQDIPATLYEAAEIEGANRWHKLRYVTIPMMTPIIFFNLIMGIIGSFQTFTQAFIMTEGGPKDSTLFYVLKLYNHAFLWFEMGYASALAWVLFVILIIFTALVFRSSAMWVYYEGEVKKQRKGARAHG</sequence>
<reference evidence="10" key="1">
    <citation type="journal article" date="2019" name="Int. J. Syst. Evol. Microbiol.">
        <title>The Global Catalogue of Microorganisms (GCM) 10K type strain sequencing project: providing services to taxonomists for standard genome sequencing and annotation.</title>
        <authorList>
            <consortium name="The Broad Institute Genomics Platform"/>
            <consortium name="The Broad Institute Genome Sequencing Center for Infectious Disease"/>
            <person name="Wu L."/>
            <person name="Ma J."/>
        </authorList>
    </citation>
    <scope>NUCLEOTIDE SEQUENCE [LARGE SCALE GENOMIC DNA]</scope>
    <source>
        <strain evidence="10">KCTC 12907</strain>
    </source>
</reference>
<organism evidence="9 10">
    <name type="scientific">Cohnella cellulosilytica</name>
    <dbReference type="NCBI Taxonomy" id="986710"/>
    <lineage>
        <taxon>Bacteria</taxon>
        <taxon>Bacillati</taxon>
        <taxon>Bacillota</taxon>
        <taxon>Bacilli</taxon>
        <taxon>Bacillales</taxon>
        <taxon>Paenibacillaceae</taxon>
        <taxon>Cohnella</taxon>
    </lineage>
</organism>
<comment type="subcellular location">
    <subcellularLocation>
        <location evidence="1 7">Cell membrane</location>
        <topology evidence="1 7">Multi-pass membrane protein</topology>
    </subcellularLocation>
</comment>
<evidence type="ECO:0000256" key="3">
    <source>
        <dbReference type="ARBA" id="ARBA00022475"/>
    </source>
</evidence>
<dbReference type="SUPFAM" id="SSF161098">
    <property type="entry name" value="MetI-like"/>
    <property type="match status" value="1"/>
</dbReference>
<gene>
    <name evidence="9" type="ORF">ACFQMJ_18780</name>
</gene>
<dbReference type="Gene3D" id="1.10.3720.10">
    <property type="entry name" value="MetI-like"/>
    <property type="match status" value="1"/>
</dbReference>
<evidence type="ECO:0000256" key="2">
    <source>
        <dbReference type="ARBA" id="ARBA00022448"/>
    </source>
</evidence>
<dbReference type="InterPro" id="IPR000515">
    <property type="entry name" value="MetI-like"/>
</dbReference>
<keyword evidence="6 7" id="KW-0472">Membrane</keyword>